<reference evidence="1" key="1">
    <citation type="submission" date="2018-04" db="EMBL/GenBank/DDBJ databases">
        <title>Genomes of Endosymbiotic and Endophytic Bradyrhizobium Publication status.</title>
        <authorList>
            <person name="Guha S."/>
            <person name="Jorrin B."/>
            <person name="Sarkar M."/>
            <person name="Poole P.S."/>
            <person name="DasGupta M."/>
        </authorList>
    </citation>
    <scope>NUCLEOTIDE SEQUENCE</scope>
    <source>
        <strain evidence="1">WBOS16</strain>
    </source>
</reference>
<accession>A0AAE9NB43</accession>
<gene>
    <name evidence="1" type="ORF">DCM83_25010</name>
</gene>
<dbReference type="AlphaFoldDB" id="A0AAE9NB43"/>
<proteinExistence type="predicted"/>
<evidence type="ECO:0000313" key="1">
    <source>
        <dbReference type="EMBL" id="UUO68152.1"/>
    </source>
</evidence>
<sequence length="77" mass="8903">MKVIKGIIGASEAVRPRVEMFRRRRCCNNKLLGNRAFKEGIHILLEPVQRAFTWSGKAPIMRVTARDEFPSQFNAMR</sequence>
<protein>
    <submittedName>
        <fullName evidence="1">Uncharacterized protein</fullName>
    </submittedName>
</protein>
<dbReference type="EMBL" id="CP028989">
    <property type="protein sequence ID" value="UUO68152.1"/>
    <property type="molecule type" value="Genomic_DNA"/>
</dbReference>
<evidence type="ECO:0000313" key="2">
    <source>
        <dbReference type="Proteomes" id="UP001058872"/>
    </source>
</evidence>
<dbReference type="Proteomes" id="UP001058872">
    <property type="component" value="Chromosome"/>
</dbReference>
<name>A0AAE9NB43_9BRAD</name>
<organism evidence="1 2">
    <name type="scientific">Bradyrhizobium betae</name>
    <dbReference type="NCBI Taxonomy" id="244734"/>
    <lineage>
        <taxon>Bacteria</taxon>
        <taxon>Pseudomonadati</taxon>
        <taxon>Pseudomonadota</taxon>
        <taxon>Alphaproteobacteria</taxon>
        <taxon>Hyphomicrobiales</taxon>
        <taxon>Nitrobacteraceae</taxon>
        <taxon>Bradyrhizobium</taxon>
    </lineage>
</organism>